<organism evidence="5 6">
    <name type="scientific">Christiangramia fulva</name>
    <dbReference type="NCBI Taxonomy" id="2126553"/>
    <lineage>
        <taxon>Bacteria</taxon>
        <taxon>Pseudomonadati</taxon>
        <taxon>Bacteroidota</taxon>
        <taxon>Flavobacteriia</taxon>
        <taxon>Flavobacteriales</taxon>
        <taxon>Flavobacteriaceae</taxon>
        <taxon>Christiangramia</taxon>
    </lineage>
</organism>
<keyword evidence="6" id="KW-1185">Reference proteome</keyword>
<dbReference type="RefSeq" id="WP_107011594.1">
    <property type="nucleotide sequence ID" value="NZ_CP028136.1"/>
</dbReference>
<dbReference type="EMBL" id="CP028136">
    <property type="protein sequence ID" value="AVR44816.1"/>
    <property type="molecule type" value="Genomic_DNA"/>
</dbReference>
<name>A0A2R3Z3H5_9FLAO</name>
<dbReference type="PROSITE" id="PS51257">
    <property type="entry name" value="PROKAR_LIPOPROTEIN"/>
    <property type="match status" value="1"/>
</dbReference>
<accession>A0A2R3Z3H5</accession>
<dbReference type="PANTHER" id="PTHR43405:SF1">
    <property type="entry name" value="GLYCOSYL HYDROLASE DIGH"/>
    <property type="match status" value="1"/>
</dbReference>
<feature type="compositionally biased region" description="Basic and acidic residues" evidence="2">
    <location>
        <begin position="34"/>
        <end position="43"/>
    </location>
</feature>
<dbReference type="Proteomes" id="UP000241507">
    <property type="component" value="Chromosome"/>
</dbReference>
<proteinExistence type="predicted"/>
<evidence type="ECO:0000313" key="6">
    <source>
        <dbReference type="Proteomes" id="UP000241507"/>
    </source>
</evidence>
<gene>
    <name evidence="5" type="ORF">C7S20_05790</name>
</gene>
<dbReference type="InterPro" id="IPR052177">
    <property type="entry name" value="Divisome_Glycosyl_Hydrolase"/>
</dbReference>
<dbReference type="OrthoDB" id="9773203at2"/>
<feature type="domain" description="Glycosyl hydrolase-like 10" evidence="4">
    <location>
        <begin position="68"/>
        <end position="359"/>
    </location>
</feature>
<feature type="chain" id="PRO_5015304836" description="Glycosyl hydrolase-like 10 domain-containing protein" evidence="3">
    <location>
        <begin position="23"/>
        <end position="534"/>
    </location>
</feature>
<evidence type="ECO:0000256" key="1">
    <source>
        <dbReference type="ARBA" id="ARBA00022729"/>
    </source>
</evidence>
<reference evidence="6" key="1">
    <citation type="submission" date="2018-03" db="EMBL/GenBank/DDBJ databases">
        <title>Gramella fulva sp. nov., isolated from a dry surface of tidal flat.</title>
        <authorList>
            <person name="Hwang S.H."/>
            <person name="Hwang W.M."/>
            <person name="Kang K."/>
            <person name="Ahn T.-Y."/>
        </authorList>
    </citation>
    <scope>NUCLEOTIDE SEQUENCE [LARGE SCALE GENOMIC DNA]</scope>
    <source>
        <strain evidence="6">SH35</strain>
    </source>
</reference>
<dbReference type="PANTHER" id="PTHR43405">
    <property type="entry name" value="GLYCOSYL HYDROLASE DIGH"/>
    <property type="match status" value="1"/>
</dbReference>
<dbReference type="KEGG" id="grs:C7S20_05790"/>
<dbReference type="SUPFAM" id="SSF51445">
    <property type="entry name" value="(Trans)glycosidases"/>
    <property type="match status" value="1"/>
</dbReference>
<dbReference type="InterPro" id="IPR017853">
    <property type="entry name" value="GH"/>
</dbReference>
<evidence type="ECO:0000259" key="4">
    <source>
        <dbReference type="Pfam" id="PF02638"/>
    </source>
</evidence>
<feature type="signal peptide" evidence="3">
    <location>
        <begin position="1"/>
        <end position="22"/>
    </location>
</feature>
<dbReference type="Pfam" id="PF02638">
    <property type="entry name" value="GHL10"/>
    <property type="match status" value="1"/>
</dbReference>
<evidence type="ECO:0000313" key="5">
    <source>
        <dbReference type="EMBL" id="AVR44816.1"/>
    </source>
</evidence>
<sequence length="534" mass="61497">MSIFKKSSALLFLSLFLLTFFACKTPEAVVPTKEASKKEEQENVVKPSEQESQVSLEGKEDIPSAQKEFRAAWVATVANINWPSKPGLPSDVQQKEALKILDAAVKSHLNAIILQVRPQADALYDSELEPWSYYLTGKNGKAPQPYYDPLKFWIDEAHKRGLELHAWLNPYRAHHTTAGEIGSESIIKKHPEWVVELQNGMWWMDPANKEVQDFSAQVVKDIVKRYDIDGIHFDDYFYPYPSYNNNKGFPDEKSWKKYLAEGGELSRADWRRKNVNDFIQRVAKDIKSEKGFVKFGISPFGIWRPDFPVGIKGMDQYDVLYADAKLWLNNGWIDYFTPQLYWPTRQINLSFPVLLGWWDSENVTSRHLWPGINLSLEEKEENKGEIISQIMISRGILHDDPGVVLWSIGQLLKNDELDSSLVAGPYRANALVPPSPWLDDEPPAQPDFRTEKTTEGNFIISRISDDPADVFRWVLYFKYEEEDWNYRIFNKIEQKAALPLKNAENKMLESVGITTVDRTGNESEFKKIPLHESM</sequence>
<feature type="region of interest" description="Disordered" evidence="2">
    <location>
        <begin position="34"/>
        <end position="59"/>
    </location>
</feature>
<keyword evidence="1 3" id="KW-0732">Signal</keyword>
<dbReference type="InterPro" id="IPR003790">
    <property type="entry name" value="GHL10"/>
</dbReference>
<evidence type="ECO:0000256" key="2">
    <source>
        <dbReference type="SAM" id="MobiDB-lite"/>
    </source>
</evidence>
<protein>
    <recommendedName>
        <fullName evidence="4">Glycosyl hydrolase-like 10 domain-containing protein</fullName>
    </recommendedName>
</protein>
<evidence type="ECO:0000256" key="3">
    <source>
        <dbReference type="SAM" id="SignalP"/>
    </source>
</evidence>
<dbReference type="AlphaFoldDB" id="A0A2R3Z3H5"/>
<dbReference type="Gene3D" id="3.20.20.80">
    <property type="entry name" value="Glycosidases"/>
    <property type="match status" value="1"/>
</dbReference>